<dbReference type="InterPro" id="IPR001750">
    <property type="entry name" value="ND/Mrp_TM"/>
</dbReference>
<evidence type="ECO:0000313" key="19">
    <source>
        <dbReference type="EMBL" id="ALG63354.1"/>
    </source>
</evidence>
<dbReference type="GO" id="GO:0031966">
    <property type="term" value="C:mitochondrial membrane"/>
    <property type="evidence" value="ECO:0007669"/>
    <property type="project" value="UniProtKB-SubCell"/>
</dbReference>
<evidence type="ECO:0000256" key="16">
    <source>
        <dbReference type="ARBA" id="ARBA00049551"/>
    </source>
</evidence>
<dbReference type="Pfam" id="PF00361">
    <property type="entry name" value="Proton_antipo_M"/>
    <property type="match status" value="1"/>
</dbReference>
<evidence type="ECO:0000256" key="11">
    <source>
        <dbReference type="ARBA" id="ARBA00022989"/>
    </source>
</evidence>
<dbReference type="PRINTS" id="PR01437">
    <property type="entry name" value="NUOXDRDTASE4"/>
</dbReference>
<evidence type="ECO:0000256" key="7">
    <source>
        <dbReference type="ARBA" id="ARBA00022660"/>
    </source>
</evidence>
<protein>
    <recommendedName>
        <fullName evidence="5 17">NADH-ubiquinone oxidoreductase chain 4</fullName>
        <ecNumber evidence="4 17">7.1.1.2</ecNumber>
    </recommendedName>
</protein>
<accession>A0A0U2KH10</accession>
<feature type="transmembrane region" description="Helical" evidence="17">
    <location>
        <begin position="294"/>
        <end position="314"/>
    </location>
</feature>
<evidence type="ECO:0000256" key="12">
    <source>
        <dbReference type="ARBA" id="ARBA00023027"/>
    </source>
</evidence>
<dbReference type="AlphaFoldDB" id="A0A0U2KH10"/>
<comment type="subcellular location">
    <subcellularLocation>
        <location evidence="2 17">Mitochondrion membrane</location>
        <topology evidence="2 17">Multi-pass membrane protein</topology>
    </subcellularLocation>
</comment>
<keyword evidence="14 17" id="KW-0496">Mitochondrion</keyword>
<proteinExistence type="inferred from homology"/>
<evidence type="ECO:0000256" key="17">
    <source>
        <dbReference type="RuleBase" id="RU003297"/>
    </source>
</evidence>
<evidence type="ECO:0000256" key="6">
    <source>
        <dbReference type="ARBA" id="ARBA00022448"/>
    </source>
</evidence>
<dbReference type="EMBL" id="KR263117">
    <property type="protein sequence ID" value="ALG63354.1"/>
    <property type="molecule type" value="Genomic_DNA"/>
</dbReference>
<evidence type="ECO:0000256" key="3">
    <source>
        <dbReference type="ARBA" id="ARBA00009025"/>
    </source>
</evidence>
<dbReference type="InterPro" id="IPR003918">
    <property type="entry name" value="NADH_UbQ_OxRdtase"/>
</dbReference>
<evidence type="ECO:0000259" key="18">
    <source>
        <dbReference type="Pfam" id="PF00361"/>
    </source>
</evidence>
<evidence type="ECO:0000256" key="2">
    <source>
        <dbReference type="ARBA" id="ARBA00004225"/>
    </source>
</evidence>
<keyword evidence="7 17" id="KW-0679">Respiratory chain</keyword>
<name>A0A0U2KH10_SINPO</name>
<comment type="function">
    <text evidence="17">Core subunit of the mitochondrial membrane respiratory chain NADH dehydrogenase (Complex I) which catalyzes electron transfer from NADH through the respiratory chain, using ubiquinone as an electron acceptor. Essential for the catalytic activity and assembly of complex I.</text>
</comment>
<comment type="similarity">
    <text evidence="3 17">Belongs to the complex I subunit 4 family.</text>
</comment>
<dbReference type="EC" id="7.1.1.2" evidence="4 17"/>
<dbReference type="GO" id="GO:0008137">
    <property type="term" value="F:NADH dehydrogenase (ubiquinone) activity"/>
    <property type="evidence" value="ECO:0007669"/>
    <property type="project" value="UniProtKB-UniRule"/>
</dbReference>
<evidence type="ECO:0000256" key="1">
    <source>
        <dbReference type="ARBA" id="ARBA00003257"/>
    </source>
</evidence>
<evidence type="ECO:0000256" key="15">
    <source>
        <dbReference type="ARBA" id="ARBA00023136"/>
    </source>
</evidence>
<reference evidence="19" key="1">
    <citation type="journal article" date="2015" name="Mitochondrial DNA">
        <title>Complete mitochondrial genome of Sinergasilus polycolpus (Copepoda:Poecilostomatoida).</title>
        <authorList>
            <person name="Feng H.L."/>
            <person name="Wang L.X."/>
            <person name="Huang J."/>
            <person name="Jiang J."/>
            <person name="Tang D."/>
            <person name="Fang R."/>
            <person name="Su Y.B."/>
        </authorList>
    </citation>
    <scope>NUCLEOTIDE SEQUENCE</scope>
</reference>
<sequence>MIFMTITLAVMATMFSVEMNAFMSVIMLTVLLLSANSVEMTMLIGNLVAMDMYSFNLIFLTLLIFSYMPFMSLFLGFTNLGTKIKLMGVLQLILIMIFLTSKSLTFYILFELSLIPIFMIIAGWGYQFERLSASTALIMYTVTASLPLLVCVIWMNLYSNLIFMQMFNYLKFNEKYLMWGMVLMVITSFLVKLPIFMGHLWLPKAHVEAPASGSMILAAILLKLGGYGIMRFMPLFMPTSFFCVIISLALWGGVMSALMCTQGLDMKIVVAYSSVAHMAMVIGAMLIMTQTAMVGALILMIAHGISSSGLFFWVGVFSKYSNSRSLILNKSLMSTNPMVCAAWFLILAAGMGIPPSLNFWSEMVSIVAICSDFWMSAITCALLVFLAGAYTLILYSIPSHSFSILSMNKKIIVLPAEKLMGFSHMIWAFLLVIMLSLLN</sequence>
<evidence type="ECO:0000256" key="10">
    <source>
        <dbReference type="ARBA" id="ARBA00022982"/>
    </source>
</evidence>
<feature type="transmembrane region" description="Helical" evidence="17">
    <location>
        <begin position="137"/>
        <end position="157"/>
    </location>
</feature>
<keyword evidence="6 17" id="KW-0813">Transport</keyword>
<feature type="transmembrane region" description="Helical" evidence="17">
    <location>
        <begin position="106"/>
        <end position="125"/>
    </location>
</feature>
<feature type="transmembrane region" description="Helical" evidence="17">
    <location>
        <begin position="214"/>
        <end position="233"/>
    </location>
</feature>
<dbReference type="GO" id="GO:0048039">
    <property type="term" value="F:ubiquinone binding"/>
    <property type="evidence" value="ECO:0007669"/>
    <property type="project" value="TreeGrafter"/>
</dbReference>
<dbReference type="GO" id="GO:0003954">
    <property type="term" value="F:NADH dehydrogenase activity"/>
    <property type="evidence" value="ECO:0007669"/>
    <property type="project" value="TreeGrafter"/>
</dbReference>
<evidence type="ECO:0000256" key="5">
    <source>
        <dbReference type="ARBA" id="ARBA00021006"/>
    </source>
</evidence>
<keyword evidence="12 17" id="KW-0520">NAD</keyword>
<dbReference type="GO" id="GO:0042773">
    <property type="term" value="P:ATP synthesis coupled electron transport"/>
    <property type="evidence" value="ECO:0007669"/>
    <property type="project" value="InterPro"/>
</dbReference>
<dbReference type="CTD" id="4538"/>
<feature type="transmembrane region" description="Helical" evidence="17">
    <location>
        <begin position="239"/>
        <end position="261"/>
    </location>
</feature>
<feature type="transmembrane region" description="Helical" evidence="17">
    <location>
        <begin position="268"/>
        <end position="288"/>
    </location>
</feature>
<keyword evidence="8 17" id="KW-0812">Transmembrane</keyword>
<geneLocation type="mitochondrion" evidence="19"/>
<comment type="catalytic activity">
    <reaction evidence="16 17">
        <text>a ubiquinone + NADH + 5 H(+)(in) = a ubiquinol + NAD(+) + 4 H(+)(out)</text>
        <dbReference type="Rhea" id="RHEA:29091"/>
        <dbReference type="Rhea" id="RHEA-COMP:9565"/>
        <dbReference type="Rhea" id="RHEA-COMP:9566"/>
        <dbReference type="ChEBI" id="CHEBI:15378"/>
        <dbReference type="ChEBI" id="CHEBI:16389"/>
        <dbReference type="ChEBI" id="CHEBI:17976"/>
        <dbReference type="ChEBI" id="CHEBI:57540"/>
        <dbReference type="ChEBI" id="CHEBI:57945"/>
        <dbReference type="EC" id="7.1.1.2"/>
    </reaction>
</comment>
<dbReference type="PANTHER" id="PTHR43507">
    <property type="entry name" value="NADH-UBIQUINONE OXIDOREDUCTASE CHAIN 4"/>
    <property type="match status" value="1"/>
</dbReference>
<evidence type="ECO:0000256" key="9">
    <source>
        <dbReference type="ARBA" id="ARBA00022967"/>
    </source>
</evidence>
<keyword evidence="15 17" id="KW-0472">Membrane</keyword>
<gene>
    <name evidence="19" type="primary">ND4</name>
</gene>
<keyword evidence="10 17" id="KW-0249">Electron transport</keyword>
<dbReference type="PANTHER" id="PTHR43507:SF20">
    <property type="entry name" value="NADH-UBIQUINONE OXIDOREDUCTASE CHAIN 4"/>
    <property type="match status" value="1"/>
</dbReference>
<feature type="domain" description="NADH:quinone oxidoreductase/Mrp antiporter transmembrane" evidence="18">
    <location>
        <begin position="104"/>
        <end position="380"/>
    </location>
</feature>
<comment type="function">
    <text evidence="1">Core subunit of the mitochondrial membrane respiratory chain NADH dehydrogenase (Complex I) that is believed to belong to the minimal assembly required for catalysis. Complex I functions in the transfer of electrons from NADH to the respiratory chain. The immediate electron acceptor for the enzyme is believed to be ubiquinone.</text>
</comment>
<dbReference type="GO" id="GO:0015990">
    <property type="term" value="P:electron transport coupled proton transport"/>
    <property type="evidence" value="ECO:0007669"/>
    <property type="project" value="TreeGrafter"/>
</dbReference>
<feature type="transmembrane region" description="Helical" evidence="17">
    <location>
        <begin position="373"/>
        <end position="398"/>
    </location>
</feature>
<evidence type="ECO:0000256" key="8">
    <source>
        <dbReference type="ARBA" id="ARBA00022692"/>
    </source>
</evidence>
<keyword evidence="9" id="KW-1278">Translocase</keyword>
<feature type="transmembrane region" description="Helical" evidence="17">
    <location>
        <begin position="53"/>
        <end position="77"/>
    </location>
</feature>
<dbReference type="GeneID" id="26048276"/>
<keyword evidence="11 17" id="KW-1133">Transmembrane helix</keyword>
<feature type="transmembrane region" description="Helical" evidence="17">
    <location>
        <begin position="419"/>
        <end position="438"/>
    </location>
</feature>
<evidence type="ECO:0000256" key="14">
    <source>
        <dbReference type="ARBA" id="ARBA00023128"/>
    </source>
</evidence>
<feature type="transmembrane region" description="Helical" evidence="17">
    <location>
        <begin position="177"/>
        <end position="202"/>
    </location>
</feature>
<organism evidence="19">
    <name type="scientific">Sinergasilus polycolpus</name>
    <name type="common">Copepod</name>
    <name type="synonym">Pseudergasilus polycolpus</name>
    <dbReference type="NCBI Taxonomy" id="232557"/>
    <lineage>
        <taxon>Eukaryota</taxon>
        <taxon>Metazoa</taxon>
        <taxon>Ecdysozoa</taxon>
        <taxon>Arthropoda</taxon>
        <taxon>Crustacea</taxon>
        <taxon>Multicrustacea</taxon>
        <taxon>Hexanauplia</taxon>
        <taxon>Copepoda</taxon>
        <taxon>Poecilostomatoida</taxon>
        <taxon>Ergasilidae</taxon>
        <taxon>Sinergasilus</taxon>
    </lineage>
</organism>
<keyword evidence="13 17" id="KW-0830">Ubiquinone</keyword>
<evidence type="ECO:0000256" key="13">
    <source>
        <dbReference type="ARBA" id="ARBA00023075"/>
    </source>
</evidence>
<evidence type="ECO:0000256" key="4">
    <source>
        <dbReference type="ARBA" id="ARBA00012944"/>
    </source>
</evidence>
<dbReference type="RefSeq" id="YP_009172424.1">
    <property type="nucleotide sequence ID" value="NC_028085.1"/>
</dbReference>
<feature type="transmembrane region" description="Helical" evidence="17">
    <location>
        <begin position="335"/>
        <end position="353"/>
    </location>
</feature>